<keyword evidence="12" id="KW-1185">Reference proteome</keyword>
<accession>A0A0E0D2X6</accession>
<evidence type="ECO:0000256" key="1">
    <source>
        <dbReference type="ARBA" id="ARBA00010617"/>
    </source>
</evidence>
<dbReference type="Pfam" id="PF00067">
    <property type="entry name" value="p450"/>
    <property type="match status" value="1"/>
</dbReference>
<dbReference type="PROSITE" id="PS00086">
    <property type="entry name" value="CYTOCHROME_P450"/>
    <property type="match status" value="1"/>
</dbReference>
<dbReference type="InterPro" id="IPR001128">
    <property type="entry name" value="Cyt_P450"/>
</dbReference>
<evidence type="ECO:0000256" key="7">
    <source>
        <dbReference type="ARBA" id="ARBA00023004"/>
    </source>
</evidence>
<comment type="similarity">
    <text evidence="1 10">Belongs to the cytochrome P450 family.</text>
</comment>
<evidence type="ECO:0000313" key="12">
    <source>
        <dbReference type="Proteomes" id="UP000008021"/>
    </source>
</evidence>
<evidence type="ECO:0000256" key="2">
    <source>
        <dbReference type="ARBA" id="ARBA00022617"/>
    </source>
</evidence>
<keyword evidence="7 9" id="KW-0408">Iron</keyword>
<dbReference type="Gene3D" id="1.10.630.10">
    <property type="entry name" value="Cytochrome P450"/>
    <property type="match status" value="1"/>
</dbReference>
<dbReference type="EnsemblPlants" id="OMERI03G21430.1">
    <property type="protein sequence ID" value="OMERI03G21430.1"/>
    <property type="gene ID" value="OMERI03G21430"/>
</dbReference>
<dbReference type="AlphaFoldDB" id="A0A0E0D2X6"/>
<sequence>MAVTMPPMRAPALVAMLVVVLVALLRRRRQRSKGTGGRLESLPPGPVGLPVIGNMHQMLVNKPVFRWVHRLLEDAGGEIVCVRLGPVHVVAVTSPEMAREVLRKNDAVFADRPTTFAAESFSVGYRSASISPHGDQWRKMRRVLTAEILSPATEHRLRGARGEEADHLVRYVLARCGRDGAAVDVRHVARHFCGNVIRRLTLGRRHFREPPRADDDEGAAPGRDEAEHVDALFATLNYLDAFCVSDYFPALVGLDLDGHEKVIKKVMRTLNRLHDPVVEERVEEWRLLRKAGERRDVADFLDVLASLDDAAGRPLLTVEEIKAQTIWALAEMMNKPEVMRKAMDELDTVVGRDRLVQERDVRDLNYLKACIREAFRLHPYHPFNPPRVAMADTTIAGYTIPKGSQVILSRVGLGRNPRVWDDPLEFRPERHLAPYPAGGRGDAAVVALTEAELRFVSFSTGRRGCPGVSLGTLITVTLFARLLQGFEWSKPAGVERVELREEAASLVLAQPLVLQATPRLAAHLYGAAK</sequence>
<organism evidence="11">
    <name type="scientific">Oryza meridionalis</name>
    <dbReference type="NCBI Taxonomy" id="40149"/>
    <lineage>
        <taxon>Eukaryota</taxon>
        <taxon>Viridiplantae</taxon>
        <taxon>Streptophyta</taxon>
        <taxon>Embryophyta</taxon>
        <taxon>Tracheophyta</taxon>
        <taxon>Spermatophyta</taxon>
        <taxon>Magnoliopsida</taxon>
        <taxon>Liliopsida</taxon>
        <taxon>Poales</taxon>
        <taxon>Poaceae</taxon>
        <taxon>BOP clade</taxon>
        <taxon>Oryzoideae</taxon>
        <taxon>Oryzeae</taxon>
        <taxon>Oryzinae</taxon>
        <taxon>Oryza</taxon>
    </lineage>
</organism>
<dbReference type="GO" id="GO:0004497">
    <property type="term" value="F:monooxygenase activity"/>
    <property type="evidence" value="ECO:0007669"/>
    <property type="project" value="UniProtKB-KW"/>
</dbReference>
<comment type="cofactor">
    <cofactor evidence="9">
        <name>heme</name>
        <dbReference type="ChEBI" id="CHEBI:30413"/>
    </cofactor>
</comment>
<keyword evidence="5" id="KW-1133">Transmembrane helix</keyword>
<reference evidence="11" key="2">
    <citation type="submission" date="2018-05" db="EMBL/GenBank/DDBJ databases">
        <title>OmerRS3 (Oryza meridionalis Reference Sequence Version 3).</title>
        <authorList>
            <person name="Zhang J."/>
            <person name="Kudrna D."/>
            <person name="Lee S."/>
            <person name="Talag J."/>
            <person name="Welchert J."/>
            <person name="Wing R.A."/>
        </authorList>
    </citation>
    <scope>NUCLEOTIDE SEQUENCE [LARGE SCALE GENOMIC DNA]</scope>
    <source>
        <strain evidence="11">cv. OR44</strain>
    </source>
</reference>
<evidence type="ECO:0000256" key="3">
    <source>
        <dbReference type="ARBA" id="ARBA00022692"/>
    </source>
</evidence>
<name>A0A0E0D2X6_9ORYZ</name>
<keyword evidence="3" id="KW-0812">Transmembrane</keyword>
<keyword evidence="8 10" id="KW-0503">Monooxygenase</keyword>
<dbReference type="InterPro" id="IPR002401">
    <property type="entry name" value="Cyt_P450_E_grp-I"/>
</dbReference>
<evidence type="ECO:0000256" key="5">
    <source>
        <dbReference type="ARBA" id="ARBA00022989"/>
    </source>
</evidence>
<dbReference type="GO" id="GO:0044550">
    <property type="term" value="P:secondary metabolite biosynthetic process"/>
    <property type="evidence" value="ECO:0007669"/>
    <property type="project" value="UniProtKB-ARBA"/>
</dbReference>
<dbReference type="Gramene" id="OMERI03G21430.1">
    <property type="protein sequence ID" value="OMERI03G21430.1"/>
    <property type="gene ID" value="OMERI03G21430"/>
</dbReference>
<reference evidence="11" key="1">
    <citation type="submission" date="2015-04" db="UniProtKB">
        <authorList>
            <consortium name="EnsemblPlants"/>
        </authorList>
    </citation>
    <scope>IDENTIFICATION</scope>
</reference>
<dbReference type="HOGENOM" id="CLU_001570_4_0_1"/>
<feature type="binding site" description="axial binding residue" evidence="9">
    <location>
        <position position="465"/>
    </location>
    <ligand>
        <name>heme</name>
        <dbReference type="ChEBI" id="CHEBI:30413"/>
    </ligand>
    <ligandPart>
        <name>Fe</name>
        <dbReference type="ChEBI" id="CHEBI:18248"/>
    </ligandPart>
</feature>
<dbReference type="Proteomes" id="UP000008021">
    <property type="component" value="Chromosome 3"/>
</dbReference>
<dbReference type="InterPro" id="IPR036396">
    <property type="entry name" value="Cyt_P450_sf"/>
</dbReference>
<evidence type="ECO:0000256" key="6">
    <source>
        <dbReference type="ARBA" id="ARBA00023002"/>
    </source>
</evidence>
<dbReference type="SUPFAM" id="SSF48264">
    <property type="entry name" value="Cytochrome P450"/>
    <property type="match status" value="1"/>
</dbReference>
<keyword evidence="2 9" id="KW-0349">Heme</keyword>
<dbReference type="PANTHER" id="PTHR47944">
    <property type="entry name" value="CYTOCHROME P450 98A9"/>
    <property type="match status" value="1"/>
</dbReference>
<keyword evidence="6 10" id="KW-0560">Oxidoreductase</keyword>
<protein>
    <recommendedName>
        <fullName evidence="13">Tyrosine N-monooxygenase</fullName>
    </recommendedName>
</protein>
<dbReference type="STRING" id="40149.A0A0E0D2X6"/>
<dbReference type="eggNOG" id="KOG0156">
    <property type="taxonomic scope" value="Eukaryota"/>
</dbReference>
<evidence type="ECO:0000256" key="8">
    <source>
        <dbReference type="ARBA" id="ARBA00023033"/>
    </source>
</evidence>
<dbReference type="PRINTS" id="PR00463">
    <property type="entry name" value="EP450I"/>
</dbReference>
<evidence type="ECO:0008006" key="13">
    <source>
        <dbReference type="Google" id="ProtNLM"/>
    </source>
</evidence>
<keyword evidence="5" id="KW-0472">Membrane</keyword>
<dbReference type="GO" id="GO:0005506">
    <property type="term" value="F:iron ion binding"/>
    <property type="evidence" value="ECO:0007669"/>
    <property type="project" value="InterPro"/>
</dbReference>
<evidence type="ECO:0000256" key="4">
    <source>
        <dbReference type="ARBA" id="ARBA00022723"/>
    </source>
</evidence>
<proteinExistence type="inferred from homology"/>
<evidence type="ECO:0000256" key="10">
    <source>
        <dbReference type="RuleBase" id="RU000461"/>
    </source>
</evidence>
<keyword evidence="4 9" id="KW-0479">Metal-binding</keyword>
<evidence type="ECO:0000256" key="9">
    <source>
        <dbReference type="PIRSR" id="PIRSR602401-1"/>
    </source>
</evidence>
<dbReference type="GO" id="GO:0016705">
    <property type="term" value="F:oxidoreductase activity, acting on paired donors, with incorporation or reduction of molecular oxygen"/>
    <property type="evidence" value="ECO:0007669"/>
    <property type="project" value="InterPro"/>
</dbReference>
<dbReference type="PANTHER" id="PTHR47944:SF19">
    <property type="entry name" value="CYTOCHROME P450 77A4"/>
    <property type="match status" value="1"/>
</dbReference>
<dbReference type="GO" id="GO:0020037">
    <property type="term" value="F:heme binding"/>
    <property type="evidence" value="ECO:0007669"/>
    <property type="project" value="InterPro"/>
</dbReference>
<dbReference type="InterPro" id="IPR017972">
    <property type="entry name" value="Cyt_P450_CS"/>
</dbReference>
<dbReference type="FunFam" id="1.10.630.10:FF:000037">
    <property type="entry name" value="Cytochrome P450 9"/>
    <property type="match status" value="1"/>
</dbReference>
<evidence type="ECO:0000313" key="11">
    <source>
        <dbReference type="EnsemblPlants" id="OMERI03G21430.1"/>
    </source>
</evidence>